<dbReference type="EMBL" id="CP133548">
    <property type="protein sequence ID" value="WMS86935.1"/>
    <property type="molecule type" value="Genomic_DNA"/>
</dbReference>
<dbReference type="PROSITE" id="PS51012">
    <property type="entry name" value="ABC_TM2"/>
    <property type="match status" value="1"/>
</dbReference>
<dbReference type="PANTHER" id="PTHR43027:SF2">
    <property type="entry name" value="TRANSPORT PERMEASE PROTEIN"/>
    <property type="match status" value="1"/>
</dbReference>
<feature type="transmembrane region" description="Helical" evidence="5">
    <location>
        <begin position="193"/>
        <end position="215"/>
    </location>
</feature>
<keyword evidence="4 5" id="KW-0472">Membrane</keyword>
<organism evidence="7 8">
    <name type="scientific">Pleionea litopenaei</name>
    <dbReference type="NCBI Taxonomy" id="3070815"/>
    <lineage>
        <taxon>Bacteria</taxon>
        <taxon>Pseudomonadati</taxon>
        <taxon>Pseudomonadota</taxon>
        <taxon>Gammaproteobacteria</taxon>
        <taxon>Oceanospirillales</taxon>
        <taxon>Pleioneaceae</taxon>
        <taxon>Pleionea</taxon>
    </lineage>
</organism>
<keyword evidence="3 5" id="KW-1133">Transmembrane helix</keyword>
<feature type="transmembrane region" description="Helical" evidence="5">
    <location>
        <begin position="24"/>
        <end position="43"/>
    </location>
</feature>
<feature type="transmembrane region" description="Helical" evidence="5">
    <location>
        <begin position="253"/>
        <end position="271"/>
    </location>
</feature>
<reference evidence="7 8" key="1">
    <citation type="submission" date="2023-08" db="EMBL/GenBank/DDBJ databases">
        <title>Pleionea litopenaei sp. nov., isolated from stomach of juvenile Litopenaeus vannamei.</title>
        <authorList>
            <person name="Rho A.M."/>
            <person name="Hwang C.Y."/>
        </authorList>
    </citation>
    <scope>NUCLEOTIDE SEQUENCE [LARGE SCALE GENOMIC DNA]</scope>
    <source>
        <strain evidence="7 8">HL-JVS1</strain>
    </source>
</reference>
<accession>A0AA51X7B3</accession>
<dbReference type="Pfam" id="PF12698">
    <property type="entry name" value="ABC2_membrane_3"/>
    <property type="match status" value="1"/>
</dbReference>
<feature type="transmembrane region" description="Helical" evidence="5">
    <location>
        <begin position="221"/>
        <end position="241"/>
    </location>
</feature>
<dbReference type="RefSeq" id="WP_309202071.1">
    <property type="nucleotide sequence ID" value="NZ_CP133548.1"/>
</dbReference>
<dbReference type="InterPro" id="IPR052902">
    <property type="entry name" value="ABC-2_transporter"/>
</dbReference>
<comment type="subcellular location">
    <subcellularLocation>
        <location evidence="1">Membrane</location>
        <topology evidence="1">Multi-pass membrane protein</topology>
    </subcellularLocation>
</comment>
<evidence type="ECO:0000256" key="4">
    <source>
        <dbReference type="ARBA" id="ARBA00023136"/>
    </source>
</evidence>
<dbReference type="InterPro" id="IPR013525">
    <property type="entry name" value="ABC2_TM"/>
</dbReference>
<evidence type="ECO:0000256" key="2">
    <source>
        <dbReference type="ARBA" id="ARBA00022692"/>
    </source>
</evidence>
<feature type="transmembrane region" description="Helical" evidence="5">
    <location>
        <begin position="140"/>
        <end position="163"/>
    </location>
</feature>
<keyword evidence="2 5" id="KW-0812">Transmembrane</keyword>
<proteinExistence type="predicted"/>
<dbReference type="GO" id="GO:0140359">
    <property type="term" value="F:ABC-type transporter activity"/>
    <property type="evidence" value="ECO:0007669"/>
    <property type="project" value="InterPro"/>
</dbReference>
<dbReference type="InterPro" id="IPR047817">
    <property type="entry name" value="ABC2_TM_bact-type"/>
</dbReference>
<evidence type="ECO:0000313" key="7">
    <source>
        <dbReference type="EMBL" id="WMS86935.1"/>
    </source>
</evidence>
<keyword evidence="8" id="KW-1185">Reference proteome</keyword>
<evidence type="ECO:0000313" key="8">
    <source>
        <dbReference type="Proteomes" id="UP001239782"/>
    </source>
</evidence>
<evidence type="ECO:0000256" key="3">
    <source>
        <dbReference type="ARBA" id="ARBA00022989"/>
    </source>
</evidence>
<evidence type="ECO:0000256" key="5">
    <source>
        <dbReference type="SAM" id="Phobius"/>
    </source>
</evidence>
<dbReference type="GO" id="GO:0016020">
    <property type="term" value="C:membrane"/>
    <property type="evidence" value="ECO:0007669"/>
    <property type="project" value="UniProtKB-SubCell"/>
</dbReference>
<name>A0AA51X7B3_9GAMM</name>
<evidence type="ECO:0000256" key="1">
    <source>
        <dbReference type="ARBA" id="ARBA00004141"/>
    </source>
</evidence>
<dbReference type="Proteomes" id="UP001239782">
    <property type="component" value="Chromosome"/>
</dbReference>
<protein>
    <submittedName>
        <fullName evidence="7">ABC transporter permease</fullName>
    </submittedName>
</protein>
<dbReference type="PANTHER" id="PTHR43027">
    <property type="entry name" value="DOXORUBICIN RESISTANCE ABC TRANSPORTER PERMEASE PROTEIN DRRC-RELATED"/>
    <property type="match status" value="1"/>
</dbReference>
<dbReference type="KEGG" id="plei:Q9312_17095"/>
<sequence>MFKARRFLAIFKTRNLEFWRDRSALSWNLAFPLLLIVGMAVVFDKPNTTELKVGLVDTQEKPSELETIKYTEFVFYQSQQEANNKLSHHQIDLVINPTLKLYYVNQQSSKGYLALGVLSDYLASFEQQQVNGQAIRYVDWVVPGILSMNVMFSSLFGVGYVIVRYRKNGVLKRISATPVSSIEFITAQLLSRFMIVLAISSSIFLITWLSLGFLVEGSLMLLLLILALGTASLVALGLLVAARLQSEELTGGLLNMASWPMMLLSGVWFSLEGAPQWVQSAAQLLPLTHMIDALRAVMIDGAGIQEVAWHLMILTLMTIVFVTLGAKFFSWGSNR</sequence>
<feature type="domain" description="ABC transmembrane type-2" evidence="6">
    <location>
        <begin position="102"/>
        <end position="332"/>
    </location>
</feature>
<dbReference type="AlphaFoldDB" id="A0AA51X7B3"/>
<gene>
    <name evidence="7" type="ORF">Q9312_17095</name>
</gene>
<feature type="transmembrane region" description="Helical" evidence="5">
    <location>
        <begin position="307"/>
        <end position="329"/>
    </location>
</feature>
<evidence type="ECO:0000259" key="6">
    <source>
        <dbReference type="PROSITE" id="PS51012"/>
    </source>
</evidence>